<accession>A0AAE0EX56</accession>
<reference evidence="2 3" key="1">
    <citation type="journal article" date="2015" name="Genome Biol. Evol.">
        <title>Comparative Genomics of a Bacterivorous Green Alga Reveals Evolutionary Causalities and Consequences of Phago-Mixotrophic Mode of Nutrition.</title>
        <authorList>
            <person name="Burns J.A."/>
            <person name="Paasch A."/>
            <person name="Narechania A."/>
            <person name="Kim E."/>
        </authorList>
    </citation>
    <scope>NUCLEOTIDE SEQUENCE [LARGE SCALE GENOMIC DNA]</scope>
    <source>
        <strain evidence="2 3">PLY_AMNH</strain>
    </source>
</reference>
<proteinExistence type="predicted"/>
<keyword evidence="3" id="KW-1185">Reference proteome</keyword>
<dbReference type="PROSITE" id="PS51257">
    <property type="entry name" value="PROKAR_LIPOPROTEIN"/>
    <property type="match status" value="1"/>
</dbReference>
<keyword evidence="1" id="KW-0732">Signal</keyword>
<name>A0AAE0EX56_9CHLO</name>
<dbReference type="EMBL" id="LGRX02033202">
    <property type="protein sequence ID" value="KAK3242275.1"/>
    <property type="molecule type" value="Genomic_DNA"/>
</dbReference>
<evidence type="ECO:0000313" key="3">
    <source>
        <dbReference type="Proteomes" id="UP001190700"/>
    </source>
</evidence>
<evidence type="ECO:0000313" key="2">
    <source>
        <dbReference type="EMBL" id="KAK3242275.1"/>
    </source>
</evidence>
<feature type="signal peptide" evidence="1">
    <location>
        <begin position="1"/>
        <end position="16"/>
    </location>
</feature>
<organism evidence="2 3">
    <name type="scientific">Cymbomonas tetramitiformis</name>
    <dbReference type="NCBI Taxonomy" id="36881"/>
    <lineage>
        <taxon>Eukaryota</taxon>
        <taxon>Viridiplantae</taxon>
        <taxon>Chlorophyta</taxon>
        <taxon>Pyramimonadophyceae</taxon>
        <taxon>Pyramimonadales</taxon>
        <taxon>Pyramimonadaceae</taxon>
        <taxon>Cymbomonas</taxon>
    </lineage>
</organism>
<dbReference type="AlphaFoldDB" id="A0AAE0EX56"/>
<evidence type="ECO:0000256" key="1">
    <source>
        <dbReference type="SAM" id="SignalP"/>
    </source>
</evidence>
<sequence>MVSKLFTVSIVSAVTACNFGEDVANYTIMVAGATYNCPAAMEFLSTLGVTNCTQAAETAHALGYGAVFTAEMEEEVKENCAGSCKNCATARVSERTSRASGAQVFAISHPRAFRHRRQLLATLESQHEWTSCTADPLCWAGFVLVTGTIPSEVGTLTALTNL</sequence>
<comment type="caution">
    <text evidence="2">The sequence shown here is derived from an EMBL/GenBank/DDBJ whole genome shotgun (WGS) entry which is preliminary data.</text>
</comment>
<dbReference type="Proteomes" id="UP001190700">
    <property type="component" value="Unassembled WGS sequence"/>
</dbReference>
<gene>
    <name evidence="2" type="ORF">CYMTET_48032</name>
</gene>
<protein>
    <submittedName>
        <fullName evidence="2">Uncharacterized protein</fullName>
    </submittedName>
</protein>
<feature type="chain" id="PRO_5041948622" evidence="1">
    <location>
        <begin position="17"/>
        <end position="162"/>
    </location>
</feature>